<dbReference type="OrthoDB" id="443813at2759"/>
<proteinExistence type="predicted"/>
<protein>
    <submittedName>
        <fullName evidence="1">Uncharacterized protein</fullName>
    </submittedName>
</protein>
<feature type="non-terminal residue" evidence="1">
    <location>
        <position position="147"/>
    </location>
</feature>
<comment type="caution">
    <text evidence="1">The sequence shown here is derived from an EMBL/GenBank/DDBJ whole genome shotgun (WGS) entry which is preliminary data.</text>
</comment>
<dbReference type="Proteomes" id="UP000654075">
    <property type="component" value="Unassembled WGS sequence"/>
</dbReference>
<feature type="non-terminal residue" evidence="1">
    <location>
        <position position="1"/>
    </location>
</feature>
<evidence type="ECO:0000313" key="1">
    <source>
        <dbReference type="EMBL" id="CAE8621655.1"/>
    </source>
</evidence>
<dbReference type="AlphaFoldDB" id="A0A813G453"/>
<dbReference type="EMBL" id="CAJNNV010027794">
    <property type="protein sequence ID" value="CAE8621655.1"/>
    <property type="molecule type" value="Genomic_DNA"/>
</dbReference>
<accession>A0A813G453</accession>
<evidence type="ECO:0000313" key="2">
    <source>
        <dbReference type="Proteomes" id="UP000654075"/>
    </source>
</evidence>
<organism evidence="1 2">
    <name type="scientific">Polarella glacialis</name>
    <name type="common">Dinoflagellate</name>
    <dbReference type="NCBI Taxonomy" id="89957"/>
    <lineage>
        <taxon>Eukaryota</taxon>
        <taxon>Sar</taxon>
        <taxon>Alveolata</taxon>
        <taxon>Dinophyceae</taxon>
        <taxon>Suessiales</taxon>
        <taxon>Suessiaceae</taxon>
        <taxon>Polarella</taxon>
    </lineage>
</organism>
<name>A0A813G453_POLGL</name>
<gene>
    <name evidence="1" type="ORF">PGLA1383_LOCUS39177</name>
</gene>
<reference evidence="1" key="1">
    <citation type="submission" date="2021-02" db="EMBL/GenBank/DDBJ databases">
        <authorList>
            <person name="Dougan E. K."/>
            <person name="Rhodes N."/>
            <person name="Thang M."/>
            <person name="Chan C."/>
        </authorList>
    </citation>
    <scope>NUCLEOTIDE SEQUENCE</scope>
</reference>
<keyword evidence="2" id="KW-1185">Reference proteome</keyword>
<sequence length="147" mass="17261">ACVVDRIVDRWEIGGSVFYLEQEKSEKTYLPMLVPYVDFLVPRLELLAPLLPLVHPHIPYVLPYMDELLPFIPRFIAFPEASKNADVLIGYLGWTLKIPLLPRILYLPAVPRMIAKLSTMLPRRFIQGHLQRLRRRYEERQRLRALA</sequence>